<dbReference type="Proteomes" id="UP000575241">
    <property type="component" value="Unassembled WGS sequence"/>
</dbReference>
<protein>
    <submittedName>
        <fullName evidence="4">FixJ family two-component response regulator</fullName>
    </submittedName>
</protein>
<dbReference type="EMBL" id="JACHLN010000003">
    <property type="protein sequence ID" value="MBB4839828.1"/>
    <property type="molecule type" value="Genomic_DNA"/>
</dbReference>
<evidence type="ECO:0000256" key="1">
    <source>
        <dbReference type="ARBA" id="ARBA00022553"/>
    </source>
</evidence>
<sequence length="111" mass="12303">MLVEDDDSVRRSLQLLLEWNGFEVRAHTRAASVIELEELNGLNLLVTDFLLPDTDGIALLEHLRDRAWAGRAVLITGRPVQPLLARARTAGFTAVLEKPIARHTLIGALTK</sequence>
<dbReference type="AlphaFoldDB" id="A0A7W7K2K5"/>
<dbReference type="InterPro" id="IPR001789">
    <property type="entry name" value="Sig_transdc_resp-reg_receiver"/>
</dbReference>
<dbReference type="InterPro" id="IPR011006">
    <property type="entry name" value="CheY-like_superfamily"/>
</dbReference>
<evidence type="ECO:0000313" key="4">
    <source>
        <dbReference type="EMBL" id="MBB4839828.1"/>
    </source>
</evidence>
<dbReference type="PROSITE" id="PS50110">
    <property type="entry name" value="RESPONSE_REGULATORY"/>
    <property type="match status" value="1"/>
</dbReference>
<feature type="domain" description="Response regulatory" evidence="3">
    <location>
        <begin position="1"/>
        <end position="111"/>
    </location>
</feature>
<accession>A0A7W7K2K5</accession>
<name>A0A7W7K2K5_9SPHN</name>
<evidence type="ECO:0000259" key="3">
    <source>
        <dbReference type="PROSITE" id="PS50110"/>
    </source>
</evidence>
<dbReference type="RefSeq" id="WP_260396161.1">
    <property type="nucleotide sequence ID" value="NZ_JACHLN010000003.1"/>
</dbReference>
<gene>
    <name evidence="4" type="ORF">HNP52_002920</name>
</gene>
<evidence type="ECO:0000256" key="2">
    <source>
        <dbReference type="PROSITE-ProRule" id="PRU00169"/>
    </source>
</evidence>
<dbReference type="GO" id="GO:0000160">
    <property type="term" value="P:phosphorelay signal transduction system"/>
    <property type="evidence" value="ECO:0007669"/>
    <property type="project" value="InterPro"/>
</dbReference>
<dbReference type="Gene3D" id="3.40.50.2300">
    <property type="match status" value="1"/>
</dbReference>
<dbReference type="InterPro" id="IPR050595">
    <property type="entry name" value="Bact_response_regulator"/>
</dbReference>
<keyword evidence="1 2" id="KW-0597">Phosphoprotein</keyword>
<feature type="modified residue" description="4-aspartylphosphate" evidence="2">
    <location>
        <position position="48"/>
    </location>
</feature>
<evidence type="ECO:0000313" key="5">
    <source>
        <dbReference type="Proteomes" id="UP000575241"/>
    </source>
</evidence>
<organism evidence="4 5">
    <name type="scientific">Sphingomonas kyeonggiensis</name>
    <dbReference type="NCBI Taxonomy" id="1268553"/>
    <lineage>
        <taxon>Bacteria</taxon>
        <taxon>Pseudomonadati</taxon>
        <taxon>Pseudomonadota</taxon>
        <taxon>Alphaproteobacteria</taxon>
        <taxon>Sphingomonadales</taxon>
        <taxon>Sphingomonadaceae</taxon>
        <taxon>Sphingomonas</taxon>
    </lineage>
</organism>
<dbReference type="Pfam" id="PF00072">
    <property type="entry name" value="Response_reg"/>
    <property type="match status" value="1"/>
</dbReference>
<proteinExistence type="predicted"/>
<dbReference type="SUPFAM" id="SSF52172">
    <property type="entry name" value="CheY-like"/>
    <property type="match status" value="1"/>
</dbReference>
<dbReference type="SMART" id="SM00448">
    <property type="entry name" value="REC"/>
    <property type="match status" value="1"/>
</dbReference>
<keyword evidence="5" id="KW-1185">Reference proteome</keyword>
<reference evidence="4 5" key="1">
    <citation type="submission" date="2020-08" db="EMBL/GenBank/DDBJ databases">
        <title>Functional genomics of gut bacteria from endangered species of beetles.</title>
        <authorList>
            <person name="Carlos-Shanley C."/>
        </authorList>
    </citation>
    <scope>NUCLEOTIDE SEQUENCE [LARGE SCALE GENOMIC DNA]</scope>
    <source>
        <strain evidence="4 5">S00224</strain>
    </source>
</reference>
<comment type="caution">
    <text evidence="4">The sequence shown here is derived from an EMBL/GenBank/DDBJ whole genome shotgun (WGS) entry which is preliminary data.</text>
</comment>
<dbReference type="PANTHER" id="PTHR44591">
    <property type="entry name" value="STRESS RESPONSE REGULATOR PROTEIN 1"/>
    <property type="match status" value="1"/>
</dbReference>
<dbReference type="PANTHER" id="PTHR44591:SF3">
    <property type="entry name" value="RESPONSE REGULATORY DOMAIN-CONTAINING PROTEIN"/>
    <property type="match status" value="1"/>
</dbReference>